<sequence>MSIRREPQQIIKKQRNQIEYSMLQEWAPQKLNEYPPPNKSKVTQLQPPAREPRREPVPKKRGYTAPNGTYICERELSRLSDGIKQSDCRVYFKPCFIEDPWKGLNFVKMPFTVRYCPPVTPPPVAQRRIFAAQSSPECARLGTNIGYVQLQVDPQKRQTITPGTEGGAEQGGQEARRRSGVSGSSP</sequence>
<protein>
    <submittedName>
        <fullName evidence="2">Uncharacterized protein</fullName>
    </submittedName>
</protein>
<feature type="region of interest" description="Disordered" evidence="1">
    <location>
        <begin position="30"/>
        <end position="63"/>
    </location>
</feature>
<organism evidence="2 3">
    <name type="scientific">Aspergillus avenaceus</name>
    <dbReference type="NCBI Taxonomy" id="36643"/>
    <lineage>
        <taxon>Eukaryota</taxon>
        <taxon>Fungi</taxon>
        <taxon>Dikarya</taxon>
        <taxon>Ascomycota</taxon>
        <taxon>Pezizomycotina</taxon>
        <taxon>Eurotiomycetes</taxon>
        <taxon>Eurotiomycetidae</taxon>
        <taxon>Eurotiales</taxon>
        <taxon>Aspergillaceae</taxon>
        <taxon>Aspergillus</taxon>
        <taxon>Aspergillus subgen. Circumdati</taxon>
    </lineage>
</organism>
<dbReference type="OrthoDB" id="5419162at2759"/>
<accession>A0A5N6THW5</accession>
<name>A0A5N6THW5_ASPAV</name>
<dbReference type="EMBL" id="ML742301">
    <property type="protein sequence ID" value="KAE8145922.1"/>
    <property type="molecule type" value="Genomic_DNA"/>
</dbReference>
<evidence type="ECO:0000313" key="3">
    <source>
        <dbReference type="Proteomes" id="UP000325780"/>
    </source>
</evidence>
<feature type="region of interest" description="Disordered" evidence="1">
    <location>
        <begin position="153"/>
        <end position="186"/>
    </location>
</feature>
<keyword evidence="3" id="KW-1185">Reference proteome</keyword>
<evidence type="ECO:0000313" key="2">
    <source>
        <dbReference type="EMBL" id="KAE8145922.1"/>
    </source>
</evidence>
<dbReference type="AlphaFoldDB" id="A0A5N6THW5"/>
<gene>
    <name evidence="2" type="ORF">BDV25DRAFT_144200</name>
</gene>
<dbReference type="Proteomes" id="UP000325780">
    <property type="component" value="Unassembled WGS sequence"/>
</dbReference>
<proteinExistence type="predicted"/>
<reference evidence="2 3" key="1">
    <citation type="submission" date="2019-04" db="EMBL/GenBank/DDBJ databases">
        <title>Friends and foes A comparative genomics study of 23 Aspergillus species from section Flavi.</title>
        <authorList>
            <consortium name="DOE Joint Genome Institute"/>
            <person name="Kjaerbolling I."/>
            <person name="Vesth T."/>
            <person name="Frisvad J.C."/>
            <person name="Nybo J.L."/>
            <person name="Theobald S."/>
            <person name="Kildgaard S."/>
            <person name="Isbrandt T."/>
            <person name="Kuo A."/>
            <person name="Sato A."/>
            <person name="Lyhne E.K."/>
            <person name="Kogle M.E."/>
            <person name="Wiebenga A."/>
            <person name="Kun R.S."/>
            <person name="Lubbers R.J."/>
            <person name="Makela M.R."/>
            <person name="Barry K."/>
            <person name="Chovatia M."/>
            <person name="Clum A."/>
            <person name="Daum C."/>
            <person name="Haridas S."/>
            <person name="He G."/>
            <person name="LaButti K."/>
            <person name="Lipzen A."/>
            <person name="Mondo S."/>
            <person name="Riley R."/>
            <person name="Salamov A."/>
            <person name="Simmons B.A."/>
            <person name="Magnuson J.K."/>
            <person name="Henrissat B."/>
            <person name="Mortensen U.H."/>
            <person name="Larsen T.O."/>
            <person name="Devries R.P."/>
            <person name="Grigoriev I.V."/>
            <person name="Machida M."/>
            <person name="Baker S.E."/>
            <person name="Andersen M.R."/>
        </authorList>
    </citation>
    <scope>NUCLEOTIDE SEQUENCE [LARGE SCALE GENOMIC DNA]</scope>
    <source>
        <strain evidence="2 3">IBT 18842</strain>
    </source>
</reference>
<evidence type="ECO:0000256" key="1">
    <source>
        <dbReference type="SAM" id="MobiDB-lite"/>
    </source>
</evidence>